<dbReference type="EMBL" id="SMAN01000017">
    <property type="protein sequence ID" value="TCT19646.1"/>
    <property type="molecule type" value="Genomic_DNA"/>
</dbReference>
<evidence type="ECO:0000313" key="1">
    <source>
        <dbReference type="EMBL" id="TCT19646.1"/>
    </source>
</evidence>
<gene>
    <name evidence="1" type="ORF">EDD68_11740</name>
</gene>
<comment type="caution">
    <text evidence="1">The sequence shown here is derived from an EMBL/GenBank/DDBJ whole genome shotgun (WGS) entry which is preliminary data.</text>
</comment>
<protein>
    <submittedName>
        <fullName evidence="1">Uncharacterized protein</fullName>
    </submittedName>
</protein>
<keyword evidence="2" id="KW-1185">Reference proteome</keyword>
<reference evidence="1 2" key="1">
    <citation type="submission" date="2019-03" db="EMBL/GenBank/DDBJ databases">
        <title>Genomic Encyclopedia of Type Strains, Phase IV (KMG-IV): sequencing the most valuable type-strain genomes for metagenomic binning, comparative biology and taxonomic classification.</title>
        <authorList>
            <person name="Goeker M."/>
        </authorList>
    </citation>
    <scope>NUCLEOTIDE SEQUENCE [LARGE SCALE GENOMIC DNA]</scope>
    <source>
        <strain evidence="1 2">DSM 25894</strain>
    </source>
</reference>
<accession>A0A4R3MVW2</accession>
<sequence length="89" mass="10439">MAKVNWKCMIILGGLTGAIIIAADQRLRKELKERIPELSSLFREYQQHPSTAVRHLRKAIDQLDERFDEGVYMLQRISRKLDEFVNRAL</sequence>
<dbReference type="AlphaFoldDB" id="A0A4R3MVW2"/>
<name>A0A4R3MVW2_9BACI</name>
<proteinExistence type="predicted"/>
<dbReference type="RefSeq" id="WP_132372395.1">
    <property type="nucleotide sequence ID" value="NZ_SMAN01000017.1"/>
</dbReference>
<organism evidence="1 2">
    <name type="scientific">Melghiribacillus thermohalophilus</name>
    <dbReference type="NCBI Taxonomy" id="1324956"/>
    <lineage>
        <taxon>Bacteria</taxon>
        <taxon>Bacillati</taxon>
        <taxon>Bacillota</taxon>
        <taxon>Bacilli</taxon>
        <taxon>Bacillales</taxon>
        <taxon>Bacillaceae</taxon>
        <taxon>Melghiribacillus</taxon>
    </lineage>
</organism>
<evidence type="ECO:0000313" key="2">
    <source>
        <dbReference type="Proteomes" id="UP000294650"/>
    </source>
</evidence>
<dbReference type="Proteomes" id="UP000294650">
    <property type="component" value="Unassembled WGS sequence"/>
</dbReference>